<reference evidence="1" key="1">
    <citation type="submission" date="2019-12" db="EMBL/GenBank/DDBJ databases">
        <title>High-Quality draft genome sequences of three cyanobacteria isolated from the limestone walls of the Old Cathedral of Coimbra.</title>
        <authorList>
            <person name="Tiago I."/>
            <person name="Soares F."/>
            <person name="Portugal A."/>
        </authorList>
    </citation>
    <scope>NUCLEOTIDE SEQUENCE [LARGE SCALE GENOMIC DNA]</scope>
    <source>
        <strain evidence="1">C</strain>
    </source>
</reference>
<evidence type="ECO:0000313" key="2">
    <source>
        <dbReference type="Proteomes" id="UP000607397"/>
    </source>
</evidence>
<protein>
    <submittedName>
        <fullName evidence="1">Uncharacterized protein</fullName>
    </submittedName>
</protein>
<dbReference type="EMBL" id="WVIC01000042">
    <property type="protein sequence ID" value="NCJ08153.1"/>
    <property type="molecule type" value="Genomic_DNA"/>
</dbReference>
<gene>
    <name evidence="1" type="ORF">GS597_16890</name>
</gene>
<name>A0A8K2A1V2_9CYAN</name>
<keyword evidence="2" id="KW-1185">Reference proteome</keyword>
<organism evidence="1 2">
    <name type="scientific">Petrachloros mirabilis ULC683</name>
    <dbReference type="NCBI Taxonomy" id="2781853"/>
    <lineage>
        <taxon>Bacteria</taxon>
        <taxon>Bacillati</taxon>
        <taxon>Cyanobacteriota</taxon>
        <taxon>Cyanophyceae</taxon>
        <taxon>Synechococcales</taxon>
        <taxon>Petrachlorosaceae</taxon>
        <taxon>Petrachloros</taxon>
        <taxon>Petrachloros mirabilis</taxon>
    </lineage>
</organism>
<dbReference type="AlphaFoldDB" id="A0A8K2A1V2"/>
<dbReference type="RefSeq" id="WP_161826630.1">
    <property type="nucleotide sequence ID" value="NZ_WVIC01000042.1"/>
</dbReference>
<dbReference type="Proteomes" id="UP000607397">
    <property type="component" value="Unassembled WGS sequence"/>
</dbReference>
<proteinExistence type="predicted"/>
<sequence>MTKILGGLIAGGLLWLVSPAVIQAESIGSALGSAPWRLAQSIQSQTTTVYLDASQLSRPHELRISTTGNLGGQVKVGNTIVRYLNGRESWVNLAPYLRRGRNVVEISGSYAPAQGSISLELKAPGQNVVQQSSGNGRLRHTLILDVD</sequence>
<accession>A0A8K2A1V2</accession>
<evidence type="ECO:0000313" key="1">
    <source>
        <dbReference type="EMBL" id="NCJ08153.1"/>
    </source>
</evidence>
<comment type="caution">
    <text evidence="1">The sequence shown here is derived from an EMBL/GenBank/DDBJ whole genome shotgun (WGS) entry which is preliminary data.</text>
</comment>